<dbReference type="EMBL" id="CP013189">
    <property type="protein sequence ID" value="ALO46398.1"/>
    <property type="molecule type" value="Genomic_DNA"/>
</dbReference>
<name>A0A0S2KE51_9GAMM</name>
<dbReference type="SUPFAM" id="SSF53474">
    <property type="entry name" value="alpha/beta-Hydrolases"/>
    <property type="match status" value="1"/>
</dbReference>
<dbReference type="Proteomes" id="UP000065641">
    <property type="component" value="Chromosome"/>
</dbReference>
<dbReference type="InterPro" id="IPR029058">
    <property type="entry name" value="AB_hydrolase_fold"/>
</dbReference>
<gene>
    <name evidence="2" type="ORF">PS2015_1747</name>
</gene>
<dbReference type="STRING" id="1249552.PS2015_1747"/>
<reference evidence="2 3" key="1">
    <citation type="submission" date="2015-11" db="EMBL/GenBank/DDBJ databases">
        <authorList>
            <person name="Zhang Y."/>
            <person name="Guo Z."/>
        </authorList>
    </citation>
    <scope>NUCLEOTIDE SEQUENCE [LARGE SCALE GENOMIC DNA]</scope>
    <source>
        <strain evidence="2 3">KCTC 32221</strain>
    </source>
</reference>
<dbReference type="AlphaFoldDB" id="A0A0S2KE51"/>
<dbReference type="KEGG" id="pspi:PS2015_1747"/>
<evidence type="ECO:0000313" key="3">
    <source>
        <dbReference type="Proteomes" id="UP000065641"/>
    </source>
</evidence>
<accession>A0A0S2KE51</accession>
<dbReference type="OrthoDB" id="4378831at2"/>
<keyword evidence="3" id="KW-1185">Reference proteome</keyword>
<evidence type="ECO:0000313" key="2">
    <source>
        <dbReference type="EMBL" id="ALO46398.1"/>
    </source>
</evidence>
<proteinExistence type="predicted"/>
<dbReference type="Pfam" id="PF09994">
    <property type="entry name" value="T6SS_Tle1-like_cat"/>
    <property type="match status" value="1"/>
</dbReference>
<evidence type="ECO:0000259" key="1">
    <source>
        <dbReference type="Pfam" id="PF09994"/>
    </source>
</evidence>
<protein>
    <recommendedName>
        <fullName evidence="1">T6SS Phospholipase effector Tle1-like catalytic domain-containing protein</fullName>
    </recommendedName>
</protein>
<dbReference type="PANTHER" id="PTHR33840">
    <property type="match status" value="1"/>
</dbReference>
<sequence length="333" mass="36827">MRKLVMGFDGTWNTPDQMDRDRQVPTNVVKLLRALQSGAGLLKYYDTGVGTVGRLDRLWGGAAGRGLFANVRDGWLWLSRHYRPGDRVYLFGFSRGAYTARSLAGMLAICGIGPGEGAAQSLADEACRIYRERDPDKRGRMGARFVHEHHCRPGTVDMLGVWDTVGAMGLPTRGPLGQVTRRRHGFHNVRLGANIRHAYHALALNEQRAAFTPSLWQHPVPPTVQTVQQMWFAGVHSNIGGGYACAGLSDIALQWMLSRAESHGLALNQSYVKRRIDPDVFGELRDSLSMLYRTPLAGGPRPRAVGTGVPGEAVHLSAWQRWRAVSRPDEAPW</sequence>
<dbReference type="InterPro" id="IPR018712">
    <property type="entry name" value="Tle1-like_cat"/>
</dbReference>
<organism evidence="2 3">
    <name type="scientific">Pseudohongiella spirulinae</name>
    <dbReference type="NCBI Taxonomy" id="1249552"/>
    <lineage>
        <taxon>Bacteria</taxon>
        <taxon>Pseudomonadati</taxon>
        <taxon>Pseudomonadota</taxon>
        <taxon>Gammaproteobacteria</taxon>
        <taxon>Pseudomonadales</taxon>
        <taxon>Pseudohongiellaceae</taxon>
        <taxon>Pseudohongiella</taxon>
    </lineage>
</organism>
<dbReference type="PATRIC" id="fig|1249552.3.peg.1752"/>
<dbReference type="RefSeq" id="WP_058021839.1">
    <property type="nucleotide sequence ID" value="NZ_CP013189.1"/>
</dbReference>
<feature type="domain" description="T6SS Phospholipase effector Tle1-like catalytic" evidence="1">
    <location>
        <begin position="2"/>
        <end position="258"/>
    </location>
</feature>
<dbReference type="PANTHER" id="PTHR33840:SF1">
    <property type="entry name" value="TLE1 PHOSPHOLIPASE DOMAIN-CONTAINING PROTEIN"/>
    <property type="match status" value="1"/>
</dbReference>